<gene>
    <name evidence="3" type="ORF">SAMN02745181_2572</name>
</gene>
<dbReference type="Proteomes" id="UP000184510">
    <property type="component" value="Unassembled WGS sequence"/>
</dbReference>
<evidence type="ECO:0000256" key="1">
    <source>
        <dbReference type="ARBA" id="ARBA00022679"/>
    </source>
</evidence>
<reference evidence="3 4" key="1">
    <citation type="submission" date="2016-11" db="EMBL/GenBank/DDBJ databases">
        <authorList>
            <person name="Jaros S."/>
            <person name="Januszkiewicz K."/>
            <person name="Wedrychowicz H."/>
        </authorList>
    </citation>
    <scope>NUCLEOTIDE SEQUENCE [LARGE SCALE GENOMIC DNA]</scope>
    <source>
        <strain evidence="3 4">DSM 18772</strain>
    </source>
</reference>
<keyword evidence="4" id="KW-1185">Reference proteome</keyword>
<dbReference type="PANTHER" id="PTHR12788:SF10">
    <property type="entry name" value="PROTEIN-TYROSINE SULFOTRANSFERASE"/>
    <property type="match status" value="1"/>
</dbReference>
<evidence type="ECO:0000313" key="3">
    <source>
        <dbReference type="EMBL" id="SHJ77408.1"/>
    </source>
</evidence>
<dbReference type="PROSITE" id="PS50005">
    <property type="entry name" value="TPR"/>
    <property type="match status" value="2"/>
</dbReference>
<sequence length="509" mass="58272">MAKLSFDPNLSPLPEARELWNLGRRDESLALFRTAHKEQKNNISAILDAARALGSSYQIKDAERTLNKLRPHAKKIPVLNLMMGQVYREIRRPDKALEYFNKAIQVIPDSVDALVEAAQLLERSGRPEVALKRIHKALSIQPDSHLLQIFHARLLAQTSQQEEAIKLYESLLSLPNLTQGLRCRALHELARLLEPNNPTKALQLIQEAHSLRIDSSSPLLGRGETSTQQALKLGNEVPKGFYKELRDQIPSSEQKKIIFQIGFARSGTTLLEKLLTQSGDIKDAEELDLFGLYIHPIATGTLKSYLRNDEESELAVQFLRQRYCSGMEEYLNASIDQHWLLDKNPSNTVICSSLARIFPEAKFLVMLRDPRDTLLSTFFQYLPLNPESISFIQWETLIQRYCDTMQAWIQLRDNLPADSWLECRYESLTANPAEELSRVYQWLDMPGTPDSQFSPSIQKFVSSPSYSEVAQPVHGKRIGRWRDPAYAKLFDAETQERLAPIMQQLQYEW</sequence>
<dbReference type="Pfam" id="PF13469">
    <property type="entry name" value="Sulfotransfer_3"/>
    <property type="match status" value="1"/>
</dbReference>
<organism evidence="3 4">
    <name type="scientific">Rubritalea squalenifaciens DSM 18772</name>
    <dbReference type="NCBI Taxonomy" id="1123071"/>
    <lineage>
        <taxon>Bacteria</taxon>
        <taxon>Pseudomonadati</taxon>
        <taxon>Verrucomicrobiota</taxon>
        <taxon>Verrucomicrobiia</taxon>
        <taxon>Verrucomicrobiales</taxon>
        <taxon>Rubritaleaceae</taxon>
        <taxon>Rubritalea</taxon>
    </lineage>
</organism>
<dbReference type="Pfam" id="PF14559">
    <property type="entry name" value="TPR_19"/>
    <property type="match status" value="1"/>
</dbReference>
<dbReference type="InterPro" id="IPR011990">
    <property type="entry name" value="TPR-like_helical_dom_sf"/>
</dbReference>
<dbReference type="SMART" id="SM00028">
    <property type="entry name" value="TPR"/>
    <property type="match status" value="2"/>
</dbReference>
<proteinExistence type="predicted"/>
<dbReference type="OrthoDB" id="180518at2"/>
<protein>
    <submittedName>
        <fullName evidence="3">Tetratricopeptide repeat-containing protein</fullName>
    </submittedName>
</protein>
<dbReference type="STRING" id="1123071.SAMN02745181_2572"/>
<feature type="repeat" description="TPR" evidence="2">
    <location>
        <begin position="111"/>
        <end position="144"/>
    </location>
</feature>
<keyword evidence="2" id="KW-0802">TPR repeat</keyword>
<dbReference type="PANTHER" id="PTHR12788">
    <property type="entry name" value="PROTEIN-TYROSINE SULFOTRANSFERASE 2"/>
    <property type="match status" value="1"/>
</dbReference>
<dbReference type="InterPro" id="IPR019734">
    <property type="entry name" value="TPR_rpt"/>
</dbReference>
<dbReference type="InterPro" id="IPR026634">
    <property type="entry name" value="TPST-like"/>
</dbReference>
<dbReference type="SUPFAM" id="SSF52540">
    <property type="entry name" value="P-loop containing nucleoside triphosphate hydrolases"/>
    <property type="match status" value="1"/>
</dbReference>
<dbReference type="EMBL" id="FQYR01000004">
    <property type="protein sequence ID" value="SHJ77408.1"/>
    <property type="molecule type" value="Genomic_DNA"/>
</dbReference>
<dbReference type="SUPFAM" id="SSF48452">
    <property type="entry name" value="TPR-like"/>
    <property type="match status" value="1"/>
</dbReference>
<dbReference type="InParanoid" id="A0A1M6M1R8"/>
<dbReference type="InterPro" id="IPR027417">
    <property type="entry name" value="P-loop_NTPase"/>
</dbReference>
<dbReference type="Gene3D" id="3.40.50.300">
    <property type="entry name" value="P-loop containing nucleotide triphosphate hydrolases"/>
    <property type="match status" value="1"/>
</dbReference>
<accession>A0A1M6M1R8</accession>
<dbReference type="Gene3D" id="1.25.40.10">
    <property type="entry name" value="Tetratricopeptide repeat domain"/>
    <property type="match status" value="2"/>
</dbReference>
<name>A0A1M6M1R8_9BACT</name>
<evidence type="ECO:0000313" key="4">
    <source>
        <dbReference type="Proteomes" id="UP000184510"/>
    </source>
</evidence>
<feature type="repeat" description="TPR" evidence="2">
    <location>
        <begin position="77"/>
        <end position="110"/>
    </location>
</feature>
<dbReference type="AlphaFoldDB" id="A0A1M6M1R8"/>
<dbReference type="GO" id="GO:0008476">
    <property type="term" value="F:protein-tyrosine sulfotransferase activity"/>
    <property type="evidence" value="ECO:0007669"/>
    <property type="project" value="InterPro"/>
</dbReference>
<evidence type="ECO:0000256" key="2">
    <source>
        <dbReference type="PROSITE-ProRule" id="PRU00339"/>
    </source>
</evidence>
<keyword evidence="1" id="KW-0808">Transferase</keyword>
<dbReference type="RefSeq" id="WP_143184145.1">
    <property type="nucleotide sequence ID" value="NZ_FQYR01000004.1"/>
</dbReference>